<dbReference type="GO" id="GO:0003677">
    <property type="term" value="F:DNA binding"/>
    <property type="evidence" value="ECO:0007669"/>
    <property type="project" value="UniProtKB-UniRule"/>
</dbReference>
<dbReference type="Gene3D" id="4.10.860.10">
    <property type="entry name" value="UVR domain"/>
    <property type="match status" value="1"/>
</dbReference>
<keyword evidence="1 7" id="KW-0963">Cytoplasm</keyword>
<dbReference type="OrthoDB" id="9804933at2"/>
<feature type="domain" description="UvrC family homology region profile" evidence="10">
    <location>
        <begin position="273"/>
        <end position="507"/>
    </location>
</feature>
<comment type="subcellular location">
    <subcellularLocation>
        <location evidence="7">Cytoplasm</location>
    </subcellularLocation>
</comment>
<dbReference type="NCBIfam" id="TIGR00194">
    <property type="entry name" value="uvrC"/>
    <property type="match status" value="1"/>
</dbReference>
<keyword evidence="3 7" id="KW-0228">DNA excision</keyword>
<keyword evidence="12" id="KW-1185">Reference proteome</keyword>
<reference evidence="11 12" key="1">
    <citation type="submission" date="2018-07" db="EMBL/GenBank/DDBJ databases">
        <title>Genomic Encyclopedia of Type Strains, Phase III (KMG-III): the genomes of soil and plant-associated and newly described type strains.</title>
        <authorList>
            <person name="Whitman W."/>
        </authorList>
    </citation>
    <scope>NUCLEOTIDE SEQUENCE [LARGE SCALE GENOMIC DNA]</scope>
    <source>
        <strain evidence="11 12">CECT 8488</strain>
    </source>
</reference>
<dbReference type="InterPro" id="IPR001943">
    <property type="entry name" value="UVR_dom"/>
</dbReference>
<accession>A0A3D9HY83</accession>
<keyword evidence="2 7" id="KW-0227">DNA damage</keyword>
<feature type="domain" description="UVR" evidence="8">
    <location>
        <begin position="222"/>
        <end position="257"/>
    </location>
</feature>
<dbReference type="PROSITE" id="PS50165">
    <property type="entry name" value="UVRC"/>
    <property type="match status" value="1"/>
</dbReference>
<dbReference type="InterPro" id="IPR047296">
    <property type="entry name" value="GIY-YIG_UvrC_Cho"/>
</dbReference>
<dbReference type="FunFam" id="3.40.1440.10:FF:000001">
    <property type="entry name" value="UvrABC system protein C"/>
    <property type="match status" value="1"/>
</dbReference>
<dbReference type="InterPro" id="IPR000305">
    <property type="entry name" value="GIY-YIG_endonuc"/>
</dbReference>
<dbReference type="InterPro" id="IPR004791">
    <property type="entry name" value="UvrC"/>
</dbReference>
<dbReference type="Pfam" id="PF01541">
    <property type="entry name" value="GIY-YIG"/>
    <property type="match status" value="1"/>
</dbReference>
<organism evidence="11 12">
    <name type="scientific">Aestuariispira insulae</name>
    <dbReference type="NCBI Taxonomy" id="1461337"/>
    <lineage>
        <taxon>Bacteria</taxon>
        <taxon>Pseudomonadati</taxon>
        <taxon>Pseudomonadota</taxon>
        <taxon>Alphaproteobacteria</taxon>
        <taxon>Rhodospirillales</taxon>
        <taxon>Kiloniellaceae</taxon>
        <taxon>Aestuariispira</taxon>
    </lineage>
</organism>
<evidence type="ECO:0000259" key="8">
    <source>
        <dbReference type="PROSITE" id="PS50151"/>
    </source>
</evidence>
<dbReference type="PROSITE" id="PS50151">
    <property type="entry name" value="UVR"/>
    <property type="match status" value="1"/>
</dbReference>
<dbReference type="SUPFAM" id="SSF47781">
    <property type="entry name" value="RuvA domain 2-like"/>
    <property type="match status" value="1"/>
</dbReference>
<dbReference type="InterPro" id="IPR050066">
    <property type="entry name" value="UvrABC_protein_C"/>
</dbReference>
<evidence type="ECO:0000259" key="10">
    <source>
        <dbReference type="PROSITE" id="PS50165"/>
    </source>
</evidence>
<dbReference type="Gene3D" id="1.10.150.20">
    <property type="entry name" value="5' to 3' exonuclease, C-terminal subdomain"/>
    <property type="match status" value="1"/>
</dbReference>
<dbReference type="InterPro" id="IPR003583">
    <property type="entry name" value="Hlx-hairpin-Hlx_DNA-bd_motif"/>
</dbReference>
<dbReference type="GO" id="GO:0006289">
    <property type="term" value="P:nucleotide-excision repair"/>
    <property type="evidence" value="ECO:0007669"/>
    <property type="project" value="UniProtKB-UniRule"/>
</dbReference>
<dbReference type="HAMAP" id="MF_00203">
    <property type="entry name" value="UvrC"/>
    <property type="match status" value="1"/>
</dbReference>
<dbReference type="SUPFAM" id="SSF82771">
    <property type="entry name" value="GIY-YIG endonuclease"/>
    <property type="match status" value="1"/>
</dbReference>
<feature type="domain" description="GIY-YIG" evidence="9">
    <location>
        <begin position="34"/>
        <end position="112"/>
    </location>
</feature>
<evidence type="ECO:0000256" key="6">
    <source>
        <dbReference type="ARBA" id="ARBA00023236"/>
    </source>
</evidence>
<dbReference type="Gene3D" id="3.30.420.340">
    <property type="entry name" value="UvrC, RNAse H endonuclease domain"/>
    <property type="match status" value="1"/>
</dbReference>
<gene>
    <name evidence="7" type="primary">uvrC</name>
    <name evidence="11" type="ORF">DFP90_1011124</name>
</gene>
<evidence type="ECO:0000256" key="4">
    <source>
        <dbReference type="ARBA" id="ARBA00022881"/>
    </source>
</evidence>
<dbReference type="PANTHER" id="PTHR30562">
    <property type="entry name" value="UVRC/OXIDOREDUCTASE"/>
    <property type="match status" value="1"/>
</dbReference>
<keyword evidence="5 7" id="KW-0234">DNA repair</keyword>
<comment type="caution">
    <text evidence="11">The sequence shown here is derived from an EMBL/GenBank/DDBJ whole genome shotgun (WGS) entry which is preliminary data.</text>
</comment>
<comment type="function">
    <text evidence="7">The UvrABC repair system catalyzes the recognition and processing of DNA lesions. UvrC both incises the 5' and 3' sides of the lesion. The N-terminal half is responsible for the 3' incision and the C-terminal half is responsible for the 5' incision.</text>
</comment>
<sequence length="636" mass="70752">MNEDQITMRTQPPAGGRLATGVEVIKRYLAKLGTSPGVYRMLTHAGDVLYVGKANNLRNRVASYTRPAKLPIRIQRMIAQTETMEFIVTHTEVEALLLENNLIKKLKPRYNVLLRDDKTFADILITGDHDYPQVIKHRGSRDQKGDYFGPFASAAAVNRTITALQRTFLLRNCSDGVFAHRTRPCLQYQIKRCSAPCVDFISREDYAVTVAQAKAFLQGRGSEIHAGLAKKMQEASDDLNFEKAAEYRDRIQALAQIQSHQDINMAGVSDADVMALYFEGGQTCIQVFFFRGGRNNGNRSYFPSHDKQVEPGTVLASFIGQFYDNKPSPPLILTNVLPDEQALLEEALSQRVGRKVQIIKPARGDKRKMLDHALNNARDALGRKLAESASQRKLLDGLAEKLRLDTVLNRVEVYDNSHNQGSSAIGAMIVAGPDGFMKNAYRKFNIKTAGKAVGEHGGDDYQMMREVLTRRFSRAIKENPDRDDGSWPELVIVDGGAGQLAVAEEVFEELGLTGEIALLGVAKGPERNAGRERLHLPGKAPFMLEPRDPVLYFIQRLRDESHRFAIGTHRTKRKKDMAVNPLDEIPGIGAKRKKALLMHFGSAKAVTRAGLADLEKVEGISQAVAKKIYGFFHPDS</sequence>
<dbReference type="FunFam" id="3.30.420.340:FF:000001">
    <property type="entry name" value="UvrABC system protein C"/>
    <property type="match status" value="1"/>
</dbReference>
<evidence type="ECO:0000256" key="2">
    <source>
        <dbReference type="ARBA" id="ARBA00022763"/>
    </source>
</evidence>
<dbReference type="PANTHER" id="PTHR30562:SF1">
    <property type="entry name" value="UVRABC SYSTEM PROTEIN C"/>
    <property type="match status" value="1"/>
</dbReference>
<dbReference type="SUPFAM" id="SSF46600">
    <property type="entry name" value="C-terminal UvrC-binding domain of UvrB"/>
    <property type="match status" value="1"/>
</dbReference>
<protein>
    <recommendedName>
        <fullName evidence="7">UvrABC system protein C</fullName>
        <shortName evidence="7">Protein UvrC</shortName>
    </recommendedName>
    <alternativeName>
        <fullName evidence="7">Excinuclease ABC subunit C</fullName>
    </alternativeName>
</protein>
<dbReference type="GO" id="GO:0009381">
    <property type="term" value="F:excinuclease ABC activity"/>
    <property type="evidence" value="ECO:0007669"/>
    <property type="project" value="UniProtKB-UniRule"/>
</dbReference>
<dbReference type="Pfam" id="PF08459">
    <property type="entry name" value="UvrC_RNaseH_dom"/>
    <property type="match status" value="1"/>
</dbReference>
<dbReference type="SMART" id="SM00278">
    <property type="entry name" value="HhH1"/>
    <property type="match status" value="2"/>
</dbReference>
<dbReference type="PROSITE" id="PS50164">
    <property type="entry name" value="GIY_YIG"/>
    <property type="match status" value="1"/>
</dbReference>
<dbReference type="Pfam" id="PF02151">
    <property type="entry name" value="UVR"/>
    <property type="match status" value="1"/>
</dbReference>
<dbReference type="SMART" id="SM00465">
    <property type="entry name" value="GIYc"/>
    <property type="match status" value="1"/>
</dbReference>
<evidence type="ECO:0000259" key="9">
    <source>
        <dbReference type="PROSITE" id="PS50164"/>
    </source>
</evidence>
<dbReference type="Gene3D" id="3.40.1440.10">
    <property type="entry name" value="GIY-YIG endonuclease"/>
    <property type="match status" value="1"/>
</dbReference>
<dbReference type="InterPro" id="IPR001162">
    <property type="entry name" value="UvrC_RNase_H_dom"/>
</dbReference>
<keyword evidence="4 7" id="KW-0267">Excision nuclease</keyword>
<dbReference type="GO" id="GO:0005737">
    <property type="term" value="C:cytoplasm"/>
    <property type="evidence" value="ECO:0007669"/>
    <property type="project" value="UniProtKB-SubCell"/>
</dbReference>
<evidence type="ECO:0000256" key="7">
    <source>
        <dbReference type="HAMAP-Rule" id="MF_00203"/>
    </source>
</evidence>
<dbReference type="GO" id="GO:0009432">
    <property type="term" value="P:SOS response"/>
    <property type="evidence" value="ECO:0007669"/>
    <property type="project" value="UniProtKB-UniRule"/>
</dbReference>
<dbReference type="CDD" id="cd10434">
    <property type="entry name" value="GIY-YIG_UvrC_Cho"/>
    <property type="match status" value="1"/>
</dbReference>
<dbReference type="GO" id="GO:0009380">
    <property type="term" value="C:excinuclease repair complex"/>
    <property type="evidence" value="ECO:0007669"/>
    <property type="project" value="InterPro"/>
</dbReference>
<dbReference type="Proteomes" id="UP000256845">
    <property type="component" value="Unassembled WGS sequence"/>
</dbReference>
<evidence type="ECO:0000256" key="3">
    <source>
        <dbReference type="ARBA" id="ARBA00022769"/>
    </source>
</evidence>
<dbReference type="InterPro" id="IPR038476">
    <property type="entry name" value="UvrC_RNase_H_dom_sf"/>
</dbReference>
<comment type="subunit">
    <text evidence="7">Interacts with UvrB in an incision complex.</text>
</comment>
<evidence type="ECO:0000313" key="11">
    <source>
        <dbReference type="EMBL" id="RED54321.1"/>
    </source>
</evidence>
<dbReference type="Pfam" id="PF22920">
    <property type="entry name" value="UvrC_RNaseH"/>
    <property type="match status" value="1"/>
</dbReference>
<evidence type="ECO:0000313" key="12">
    <source>
        <dbReference type="Proteomes" id="UP000256845"/>
    </source>
</evidence>
<dbReference type="InterPro" id="IPR010994">
    <property type="entry name" value="RuvA_2-like"/>
</dbReference>
<evidence type="ECO:0000256" key="1">
    <source>
        <dbReference type="ARBA" id="ARBA00022490"/>
    </source>
</evidence>
<name>A0A3D9HY83_9PROT</name>
<dbReference type="NCBIfam" id="NF001824">
    <property type="entry name" value="PRK00558.1-5"/>
    <property type="match status" value="1"/>
</dbReference>
<dbReference type="EMBL" id="QRDW01000001">
    <property type="protein sequence ID" value="RED54321.1"/>
    <property type="molecule type" value="Genomic_DNA"/>
</dbReference>
<dbReference type="InterPro" id="IPR035901">
    <property type="entry name" value="GIY-YIG_endonuc_sf"/>
</dbReference>
<keyword evidence="6 7" id="KW-0742">SOS response</keyword>
<dbReference type="InterPro" id="IPR041663">
    <property type="entry name" value="DisA/LigA_HHH"/>
</dbReference>
<dbReference type="InterPro" id="IPR036876">
    <property type="entry name" value="UVR_dom_sf"/>
</dbReference>
<dbReference type="AlphaFoldDB" id="A0A3D9HY83"/>
<dbReference type="Pfam" id="PF12826">
    <property type="entry name" value="HHH_2"/>
    <property type="match status" value="1"/>
</dbReference>
<evidence type="ECO:0000256" key="5">
    <source>
        <dbReference type="ARBA" id="ARBA00023204"/>
    </source>
</evidence>
<proteinExistence type="inferred from homology"/>
<comment type="similarity">
    <text evidence="7">Belongs to the UvrC family.</text>
</comment>